<organism evidence="3 4">
    <name type="scientific">Sphingomonas panacisoli</name>
    <dbReference type="NCBI Taxonomy" id="1813879"/>
    <lineage>
        <taxon>Bacteria</taxon>
        <taxon>Pseudomonadati</taxon>
        <taxon>Pseudomonadota</taxon>
        <taxon>Alphaproteobacteria</taxon>
        <taxon>Sphingomonadales</taxon>
        <taxon>Sphingomonadaceae</taxon>
        <taxon>Sphingomonas</taxon>
    </lineage>
</organism>
<feature type="chain" id="PRO_5022704672" evidence="2">
    <location>
        <begin position="25"/>
        <end position="601"/>
    </location>
</feature>
<dbReference type="RefSeq" id="WP_146570713.1">
    <property type="nucleotide sequence ID" value="NZ_CP042306.1"/>
</dbReference>
<sequence>MAISRAKLGVSAVALLAIGGAAIAQQKPESILPPGFDQPPATAPRPAPTRAAPAPAQSAAPVTTTAPVGAPPIAAVPGTPPPPAASPTPTAVPTDPVTGLPIGPAFGSVHYALPESSQRSLDLVGVDPADGVTNPAAFGKADGQYIEALMRNTQAPIASRWVSIALRRLLTQPLATPRNVNGADFAAERAFLLLRMGESVMGRAIVQSVDPDNYTPKLYQVAMQAALATGDVGAMCPLVTNAVKISDEPAWVLGRAMCASLSSSPGQAKPLMQQASRVATGVDLLLAQKVAGKGANKMDVTIEWSSVSNLNSWRFGLATAAGEDIPDTLFDNTGLQMKYWQVLSPQLVAYKRAHYAELAAAQGVLSNAALVDLYGLVDAGDDTNTPANAIANDLATAYTASSRDGRLDALRGLWKSADATEPAHYGRLVLTARAAARVPVAAATDGSDDLLASMISAGMDGSALRWRNTVARGSLGWALIALADPTSNARYAAGDVSAFSVSAEKQKMFAAGLAGLGRIDNAAAQSSGVDVTAENSWTRKIDRAAAEGRPGEVLVLSAVGMQTTDWRGVSPQAVFHIVNALRVVGLGGWARMVAAEAVTRV</sequence>
<reference evidence="3 4" key="1">
    <citation type="submission" date="2019-07" db="EMBL/GenBank/DDBJ databases">
        <title>Full genome sequence of Sphingomonas sp. 4R-6-7(HKS19).</title>
        <authorList>
            <person name="Im W.-T."/>
        </authorList>
    </citation>
    <scope>NUCLEOTIDE SEQUENCE [LARGE SCALE GENOMIC DNA]</scope>
    <source>
        <strain evidence="3 4">HKS19</strain>
    </source>
</reference>
<feature type="region of interest" description="Disordered" evidence="1">
    <location>
        <begin position="29"/>
        <end position="99"/>
    </location>
</feature>
<dbReference type="EMBL" id="CP042306">
    <property type="protein sequence ID" value="QDZ07354.1"/>
    <property type="molecule type" value="Genomic_DNA"/>
</dbReference>
<evidence type="ECO:0000313" key="4">
    <source>
        <dbReference type="Proteomes" id="UP000315673"/>
    </source>
</evidence>
<dbReference type="Proteomes" id="UP000315673">
    <property type="component" value="Chromosome"/>
</dbReference>
<proteinExistence type="predicted"/>
<evidence type="ECO:0000313" key="3">
    <source>
        <dbReference type="EMBL" id="QDZ07354.1"/>
    </source>
</evidence>
<dbReference type="OrthoDB" id="7388088at2"/>
<dbReference type="KEGG" id="spai:FPZ24_07570"/>
<keyword evidence="2" id="KW-0732">Signal</keyword>
<keyword evidence="4" id="KW-1185">Reference proteome</keyword>
<accession>A0A5B8LID1</accession>
<name>A0A5B8LID1_9SPHN</name>
<feature type="compositionally biased region" description="Low complexity" evidence="1">
    <location>
        <begin position="48"/>
        <end position="77"/>
    </location>
</feature>
<protein>
    <submittedName>
        <fullName evidence="3">Uncharacterized protein</fullName>
    </submittedName>
</protein>
<gene>
    <name evidence="3" type="ORF">FPZ24_07570</name>
</gene>
<evidence type="ECO:0000256" key="2">
    <source>
        <dbReference type="SAM" id="SignalP"/>
    </source>
</evidence>
<feature type="compositionally biased region" description="Low complexity" evidence="1">
    <location>
        <begin position="87"/>
        <end position="98"/>
    </location>
</feature>
<dbReference type="AlphaFoldDB" id="A0A5B8LID1"/>
<evidence type="ECO:0000256" key="1">
    <source>
        <dbReference type="SAM" id="MobiDB-lite"/>
    </source>
</evidence>
<feature type="signal peptide" evidence="2">
    <location>
        <begin position="1"/>
        <end position="24"/>
    </location>
</feature>